<dbReference type="HOGENOM" id="CLU_027008_0_0_1"/>
<dbReference type="InParanoid" id="A0A067P9J0"/>
<evidence type="ECO:0000313" key="3">
    <source>
        <dbReference type="Proteomes" id="UP000027265"/>
    </source>
</evidence>
<accession>A0A067P9J0</accession>
<organism evidence="2 3">
    <name type="scientific">Jaapia argillacea MUCL 33604</name>
    <dbReference type="NCBI Taxonomy" id="933084"/>
    <lineage>
        <taxon>Eukaryota</taxon>
        <taxon>Fungi</taxon>
        <taxon>Dikarya</taxon>
        <taxon>Basidiomycota</taxon>
        <taxon>Agaricomycotina</taxon>
        <taxon>Agaricomycetes</taxon>
        <taxon>Agaricomycetidae</taxon>
        <taxon>Jaapiales</taxon>
        <taxon>Jaapiaceae</taxon>
        <taxon>Jaapia</taxon>
    </lineage>
</organism>
<feature type="transmembrane region" description="Helical" evidence="1">
    <location>
        <begin position="69"/>
        <end position="96"/>
    </location>
</feature>
<dbReference type="EMBL" id="KL197760">
    <property type="protein sequence ID" value="KDQ50460.1"/>
    <property type="molecule type" value="Genomic_DNA"/>
</dbReference>
<name>A0A067P9J0_9AGAM</name>
<protein>
    <submittedName>
        <fullName evidence="2">Uncharacterized protein</fullName>
    </submittedName>
</protein>
<evidence type="ECO:0000256" key="1">
    <source>
        <dbReference type="SAM" id="Phobius"/>
    </source>
</evidence>
<sequence length="729" mass="80971">MYCTAVWQSSVDRRGVMSASCPQYVSYFVDLSNFVALLPRPSNTAVHSSICPSNLSHSPSNHPKMGVSVALTALVIAFVALTALVIAFVALFVALLQVAQQYASSSEARGKVNTAAIGRWSRKNKYRWSFWEWKLRVRYARPVLTSDMAMDMISAQENLRSERLPSIPNVAVTRRTHLSDGRNGPQISAPPKLIFTRRDAEDQNEIPLEELPRRHRRIAKAVEKEMAREYLPSVPCKASWCNLMNDIGLDPEAVPSTEMLDADLIISSLDAPTMQIRLSDLIDFGLLLGMKVVEVDEDNHVLTMTGRHCSITTRYCEGVGQLSRYSGMAPQIQPIVRAANPQELRTAMRTATGVLQLGDSFALVPDWGYNSIDLVLGTALGKAEGEDWKKISIKDTMALVEADSDIKWGGKWRHPKTSSLRCSFALFSNVAVVNAFPHVLLHGWTIEERNAACLAAIDEIHRSVEFIEAPQRLFHTIRENGIDILVMDYFKAANNYGCEYGGLRGWLSTNHAVFTARLARCWPVDHITERVPILPRLYAALKEAALQPEWCKTYDQAHVAVEGKTGKGDEGPGWRMTANSLLWMQITMLDTWIGRKADLMTGRVSDEVAVPADLVTATTQSNISMQRPQTTAWKKSRMEFARAYLSRLAEGADGKAVSCMSMGVGDGVAQPTLGPAGWENMAFGKPEDWAAMDAVLTLRSMLMVTRFEIMNDSSVLLRLRHFNPVVLLA</sequence>
<dbReference type="STRING" id="933084.A0A067P9J0"/>
<evidence type="ECO:0000313" key="2">
    <source>
        <dbReference type="EMBL" id="KDQ50460.1"/>
    </source>
</evidence>
<keyword evidence="1" id="KW-0472">Membrane</keyword>
<reference evidence="3" key="1">
    <citation type="journal article" date="2014" name="Proc. Natl. Acad. Sci. U.S.A.">
        <title>Extensive sampling of basidiomycete genomes demonstrates inadequacy of the white-rot/brown-rot paradigm for wood decay fungi.</title>
        <authorList>
            <person name="Riley R."/>
            <person name="Salamov A.A."/>
            <person name="Brown D.W."/>
            <person name="Nagy L.G."/>
            <person name="Floudas D."/>
            <person name="Held B.W."/>
            <person name="Levasseur A."/>
            <person name="Lombard V."/>
            <person name="Morin E."/>
            <person name="Otillar R."/>
            <person name="Lindquist E.A."/>
            <person name="Sun H."/>
            <person name="LaButti K.M."/>
            <person name="Schmutz J."/>
            <person name="Jabbour D."/>
            <person name="Luo H."/>
            <person name="Baker S.E."/>
            <person name="Pisabarro A.G."/>
            <person name="Walton J.D."/>
            <person name="Blanchette R.A."/>
            <person name="Henrissat B."/>
            <person name="Martin F."/>
            <person name="Cullen D."/>
            <person name="Hibbett D.S."/>
            <person name="Grigoriev I.V."/>
        </authorList>
    </citation>
    <scope>NUCLEOTIDE SEQUENCE [LARGE SCALE GENOMIC DNA]</scope>
    <source>
        <strain evidence="3">MUCL 33604</strain>
    </source>
</reference>
<dbReference type="OrthoDB" id="2993697at2759"/>
<dbReference type="AlphaFoldDB" id="A0A067P9J0"/>
<keyword evidence="1" id="KW-1133">Transmembrane helix</keyword>
<proteinExistence type="predicted"/>
<gene>
    <name evidence="2" type="ORF">JAAARDRAFT_585454</name>
</gene>
<keyword evidence="1" id="KW-0812">Transmembrane</keyword>
<keyword evidence="3" id="KW-1185">Reference proteome</keyword>
<dbReference type="Proteomes" id="UP000027265">
    <property type="component" value="Unassembled WGS sequence"/>
</dbReference>